<protein>
    <recommendedName>
        <fullName evidence="5">Reverse transcriptase zinc-binding domain-containing protein</fullName>
    </recommendedName>
</protein>
<evidence type="ECO:0000313" key="3">
    <source>
        <dbReference type="EnsemblPlants" id="PNT67152"/>
    </source>
</evidence>
<name>A0A2K2CYP6_BRADI</name>
<proteinExistence type="predicted"/>
<dbReference type="Gramene" id="PNT67152">
    <property type="protein sequence ID" value="PNT67152"/>
    <property type="gene ID" value="BRADI_3g21502v3"/>
</dbReference>
<sequence length="119" mass="13594">EPKTIAHLMLGCVFSRQVWAVILKRWGKSEWIPSQDSLPADRWSTRLVPSSKWHDLSTGIILVWWTIWKHRNAIVFDGARPDVASVTHLIEAEGRLWWKAGLFKGLGLAVIFDFPTMGT</sequence>
<feature type="chain" id="PRO_5036319194" description="Reverse transcriptase zinc-binding domain-containing protein" evidence="1">
    <location>
        <begin position="21"/>
        <end position="119"/>
    </location>
</feature>
<dbReference type="Proteomes" id="UP000008810">
    <property type="component" value="Chromosome 3"/>
</dbReference>
<evidence type="ECO:0000313" key="4">
    <source>
        <dbReference type="Proteomes" id="UP000008810"/>
    </source>
</evidence>
<evidence type="ECO:0008006" key="5">
    <source>
        <dbReference type="Google" id="ProtNLM"/>
    </source>
</evidence>
<reference evidence="3" key="3">
    <citation type="submission" date="2018-08" db="UniProtKB">
        <authorList>
            <consortium name="EnsemblPlants"/>
        </authorList>
    </citation>
    <scope>IDENTIFICATION</scope>
    <source>
        <strain evidence="3">cv. Bd21</strain>
    </source>
</reference>
<dbReference type="EMBL" id="CM000882">
    <property type="protein sequence ID" value="PNT67152.1"/>
    <property type="molecule type" value="Genomic_DNA"/>
</dbReference>
<reference evidence="2 3" key="1">
    <citation type="journal article" date="2010" name="Nature">
        <title>Genome sequencing and analysis of the model grass Brachypodium distachyon.</title>
        <authorList>
            <consortium name="International Brachypodium Initiative"/>
        </authorList>
    </citation>
    <scope>NUCLEOTIDE SEQUENCE [LARGE SCALE GENOMIC DNA]</scope>
    <source>
        <strain evidence="2 3">Bd21</strain>
    </source>
</reference>
<dbReference type="InParanoid" id="A0A2K2CYP6"/>
<evidence type="ECO:0000256" key="1">
    <source>
        <dbReference type="SAM" id="SignalP"/>
    </source>
</evidence>
<evidence type="ECO:0000313" key="2">
    <source>
        <dbReference type="EMBL" id="PNT67152.1"/>
    </source>
</evidence>
<keyword evidence="4" id="KW-1185">Reference proteome</keyword>
<feature type="non-terminal residue" evidence="2">
    <location>
        <position position="1"/>
    </location>
</feature>
<dbReference type="EnsemblPlants" id="PNT67152">
    <property type="protein sequence ID" value="PNT67152"/>
    <property type="gene ID" value="BRADI_3g21502v3"/>
</dbReference>
<organism evidence="2">
    <name type="scientific">Brachypodium distachyon</name>
    <name type="common">Purple false brome</name>
    <name type="synonym">Trachynia distachya</name>
    <dbReference type="NCBI Taxonomy" id="15368"/>
    <lineage>
        <taxon>Eukaryota</taxon>
        <taxon>Viridiplantae</taxon>
        <taxon>Streptophyta</taxon>
        <taxon>Embryophyta</taxon>
        <taxon>Tracheophyta</taxon>
        <taxon>Spermatophyta</taxon>
        <taxon>Magnoliopsida</taxon>
        <taxon>Liliopsida</taxon>
        <taxon>Poales</taxon>
        <taxon>Poaceae</taxon>
        <taxon>BOP clade</taxon>
        <taxon>Pooideae</taxon>
        <taxon>Stipodae</taxon>
        <taxon>Brachypodieae</taxon>
        <taxon>Brachypodium</taxon>
    </lineage>
</organism>
<keyword evidence="1" id="KW-0732">Signal</keyword>
<reference evidence="2" key="2">
    <citation type="submission" date="2017-06" db="EMBL/GenBank/DDBJ databases">
        <title>WGS assembly of Brachypodium distachyon.</title>
        <authorList>
            <consortium name="The International Brachypodium Initiative"/>
            <person name="Lucas S."/>
            <person name="Harmon-Smith M."/>
            <person name="Lail K."/>
            <person name="Tice H."/>
            <person name="Grimwood J."/>
            <person name="Bruce D."/>
            <person name="Barry K."/>
            <person name="Shu S."/>
            <person name="Lindquist E."/>
            <person name="Wang M."/>
            <person name="Pitluck S."/>
            <person name="Vogel J.P."/>
            <person name="Garvin D.F."/>
            <person name="Mockler T.C."/>
            <person name="Schmutz J."/>
            <person name="Rokhsar D."/>
            <person name="Bevan M.W."/>
        </authorList>
    </citation>
    <scope>NUCLEOTIDE SEQUENCE</scope>
    <source>
        <strain evidence="2">Bd21</strain>
    </source>
</reference>
<accession>A0A2K2CYP6</accession>
<dbReference type="AlphaFoldDB" id="A0A2K2CYP6"/>
<feature type="signal peptide" evidence="1">
    <location>
        <begin position="1"/>
        <end position="20"/>
    </location>
</feature>
<gene>
    <name evidence="2" type="ORF">BRADI_3g21502v3</name>
</gene>
<dbReference type="OrthoDB" id="692729at2759"/>